<dbReference type="GO" id="GO:0006487">
    <property type="term" value="P:protein N-linked glycosylation"/>
    <property type="evidence" value="ECO:0000318"/>
    <property type="project" value="GO_Central"/>
</dbReference>
<dbReference type="Gene3D" id="3.40.50.11350">
    <property type="match status" value="1"/>
</dbReference>
<dbReference type="HOGENOM" id="CLU_021940_1_1_1"/>
<dbReference type="InterPro" id="IPR045573">
    <property type="entry name" value="Fut8_N_cat"/>
</dbReference>
<dbReference type="InParanoid" id="H2XPR6"/>
<dbReference type="Proteomes" id="UP000008144">
    <property type="component" value="Chromosome 3"/>
</dbReference>
<dbReference type="Pfam" id="PF19745">
    <property type="entry name" value="FUT8_N_cat"/>
    <property type="match status" value="1"/>
</dbReference>
<reference evidence="9" key="1">
    <citation type="journal article" date="2002" name="Science">
        <title>The draft genome of Ciona intestinalis: insights into chordate and vertebrate origins.</title>
        <authorList>
            <person name="Dehal P."/>
            <person name="Satou Y."/>
            <person name="Campbell R.K."/>
            <person name="Chapman J."/>
            <person name="Degnan B."/>
            <person name="De Tomaso A."/>
            <person name="Davidson B."/>
            <person name="Di Gregorio A."/>
            <person name="Gelpke M."/>
            <person name="Goodstein D.M."/>
            <person name="Harafuji N."/>
            <person name="Hastings K.E."/>
            <person name="Ho I."/>
            <person name="Hotta K."/>
            <person name="Huang W."/>
            <person name="Kawashima T."/>
            <person name="Lemaire P."/>
            <person name="Martinez D."/>
            <person name="Meinertzhagen I.A."/>
            <person name="Necula S."/>
            <person name="Nonaka M."/>
            <person name="Putnam N."/>
            <person name="Rash S."/>
            <person name="Saiga H."/>
            <person name="Satake M."/>
            <person name="Terry A."/>
            <person name="Yamada L."/>
            <person name="Wang H.G."/>
            <person name="Awazu S."/>
            <person name="Azumi K."/>
            <person name="Boore J."/>
            <person name="Branno M."/>
            <person name="Chin-Bow S."/>
            <person name="DeSantis R."/>
            <person name="Doyle S."/>
            <person name="Francino P."/>
            <person name="Keys D.N."/>
            <person name="Haga S."/>
            <person name="Hayashi H."/>
            <person name="Hino K."/>
            <person name="Imai K.S."/>
            <person name="Inaba K."/>
            <person name="Kano S."/>
            <person name="Kobayashi K."/>
            <person name="Kobayashi M."/>
            <person name="Lee B.I."/>
            <person name="Makabe K.W."/>
            <person name="Manohar C."/>
            <person name="Matassi G."/>
            <person name="Medina M."/>
            <person name="Mochizuki Y."/>
            <person name="Mount S."/>
            <person name="Morishita T."/>
            <person name="Miura S."/>
            <person name="Nakayama A."/>
            <person name="Nishizaka S."/>
            <person name="Nomoto H."/>
            <person name="Ohta F."/>
            <person name="Oishi K."/>
            <person name="Rigoutsos I."/>
            <person name="Sano M."/>
            <person name="Sasaki A."/>
            <person name="Sasakura Y."/>
            <person name="Shoguchi E."/>
            <person name="Shin-i T."/>
            <person name="Spagnuolo A."/>
            <person name="Stainier D."/>
            <person name="Suzuki M.M."/>
            <person name="Tassy O."/>
            <person name="Takatori N."/>
            <person name="Tokuoka M."/>
            <person name="Yagi K."/>
            <person name="Yoshizaki F."/>
            <person name="Wada S."/>
            <person name="Zhang C."/>
            <person name="Hyatt P.D."/>
            <person name="Larimer F."/>
            <person name="Detter C."/>
            <person name="Doggett N."/>
            <person name="Glavina T."/>
            <person name="Hawkins T."/>
            <person name="Richardson P."/>
            <person name="Lucas S."/>
            <person name="Kohara Y."/>
            <person name="Levine M."/>
            <person name="Satoh N."/>
            <person name="Rokhsar D.S."/>
        </authorList>
    </citation>
    <scope>NUCLEOTIDE SEQUENCE [LARGE SCALE GENOMIC DNA]</scope>
</reference>
<evidence type="ECO:0000313" key="8">
    <source>
        <dbReference type="Ensembl" id="ENSCINP00000031650.1"/>
    </source>
</evidence>
<proteinExistence type="inferred from homology"/>
<dbReference type="PANTHER" id="PTHR13132">
    <property type="entry name" value="ALPHA- 1,6 -FUCOSYLTRANSFERASE"/>
    <property type="match status" value="1"/>
</dbReference>
<dbReference type="SUPFAM" id="SSF50044">
    <property type="entry name" value="SH3-domain"/>
    <property type="match status" value="1"/>
</dbReference>
<feature type="domain" description="GT23" evidence="7">
    <location>
        <begin position="35"/>
        <end position="337"/>
    </location>
</feature>
<evidence type="ECO:0000256" key="3">
    <source>
        <dbReference type="ARBA" id="ARBA00022679"/>
    </source>
</evidence>
<name>H2XPR6_CIOIN</name>
<sequence>VKNLIAYDKTWQTKVADQAKEIIKRKIESNQNPPDCETASVCMTSYSGCGFGCKVHMFEWVMSLSLFLNKVIIFDNSSFGYTGNITNDPFKAISPYFTDGTVYSKTTGGDVIDEKFVYIHTKLRPRASGLKPRYTTVDFWSRLYSFHGNPKAWITGHHIRYILRPKPVMEDIIQKSEKNVNFSQPIVGIHIRRTDKLTMEGENARFISLQQYLPHVDQWYDKYDLSQRRKNITIPTERRIYLATDDPSVWEETKNNYPNQLYRLKGYKFFGFQNLARIASNLTSRSTLFGLLGVVVDVTMLSKCDAMVCSLSSEVANLAFELRQTQHLDASNDVIPLDLGYGYEFLVSRVHIAVYAHKAKVKATNETFDEIELMQGDILFTITNWWNGFFNGINERTGERGLYPTYKVK</sequence>
<evidence type="ECO:0000259" key="6">
    <source>
        <dbReference type="PROSITE" id="PS50002"/>
    </source>
</evidence>
<dbReference type="InterPro" id="IPR027350">
    <property type="entry name" value="GT23_dom"/>
</dbReference>
<keyword evidence="2 5" id="KW-0328">Glycosyltransferase</keyword>
<feature type="region of interest" description="Important for donor substrate binding" evidence="5">
    <location>
        <begin position="192"/>
        <end position="193"/>
    </location>
</feature>
<dbReference type="EMBL" id="EAAA01001713">
    <property type="status" value="NOT_ANNOTATED_CDS"/>
    <property type="molecule type" value="Genomic_DNA"/>
</dbReference>
<dbReference type="FunFam" id="2.30.30.40:FF:000070">
    <property type="entry name" value="Alpha-(1,6)-fucosyltransferase"/>
    <property type="match status" value="1"/>
</dbReference>
<dbReference type="InterPro" id="IPR001452">
    <property type="entry name" value="SH3_domain"/>
</dbReference>
<keyword evidence="9" id="KW-1185">Reference proteome</keyword>
<dbReference type="AlphaFoldDB" id="H2XPR6"/>
<comment type="similarity">
    <text evidence="5">Belongs to the glycosyltransferase 23 family.</text>
</comment>
<evidence type="ECO:0000256" key="1">
    <source>
        <dbReference type="ARBA" id="ARBA00022443"/>
    </source>
</evidence>
<evidence type="ECO:0008006" key="10">
    <source>
        <dbReference type="Google" id="ProtNLM"/>
    </source>
</evidence>
<dbReference type="Ensembl" id="ENSCINT00000034994.1">
    <property type="protein sequence ID" value="ENSCINP00000031650.1"/>
    <property type="gene ID" value="ENSCING00000018811.1"/>
</dbReference>
<feature type="domain" description="SH3" evidence="6">
    <location>
        <begin position="346"/>
        <end position="409"/>
    </location>
</feature>
<dbReference type="PROSITE" id="PS51659">
    <property type="entry name" value="GT23"/>
    <property type="match status" value="1"/>
</dbReference>
<dbReference type="GO" id="GO:0046921">
    <property type="term" value="F:alpha-(1-&gt;6)-fucosyltransferase activity"/>
    <property type="evidence" value="ECO:0000318"/>
    <property type="project" value="GO_Central"/>
</dbReference>
<keyword evidence="1 4" id="KW-0728">SH3 domain</keyword>
<dbReference type="FunFam" id="3.40.50.11350:FF:000015">
    <property type="entry name" value="alpha-(1,6)-fucosyltransferase-like isoform X1"/>
    <property type="match status" value="1"/>
</dbReference>
<accession>H2XPR6</accession>
<evidence type="ECO:0000256" key="4">
    <source>
        <dbReference type="PROSITE-ProRule" id="PRU00192"/>
    </source>
</evidence>
<evidence type="ECO:0000256" key="5">
    <source>
        <dbReference type="PROSITE-ProRule" id="PRU00992"/>
    </source>
</evidence>
<reference evidence="8" key="4">
    <citation type="submission" date="2025-09" db="UniProtKB">
        <authorList>
            <consortium name="Ensembl"/>
        </authorList>
    </citation>
    <scope>IDENTIFICATION</scope>
</reference>
<reference evidence="8" key="2">
    <citation type="journal article" date="2008" name="Genome Biol.">
        <title>Improved genome assembly and evidence-based global gene model set for the chordate Ciona intestinalis: new insight into intron and operon populations.</title>
        <authorList>
            <person name="Satou Y."/>
            <person name="Mineta K."/>
            <person name="Ogasawara M."/>
            <person name="Sasakura Y."/>
            <person name="Shoguchi E."/>
            <person name="Ueno K."/>
            <person name="Yamada L."/>
            <person name="Matsumoto J."/>
            <person name="Wasserscheid J."/>
            <person name="Dewar K."/>
            <person name="Wiley G.B."/>
            <person name="Macmil S.L."/>
            <person name="Roe B.A."/>
            <person name="Zeller R.W."/>
            <person name="Hastings K.E."/>
            <person name="Lemaire P."/>
            <person name="Lindquist E."/>
            <person name="Endo T."/>
            <person name="Hotta K."/>
            <person name="Inaba K."/>
        </authorList>
    </citation>
    <scope>NUCLEOTIDE SEQUENCE [LARGE SCALE GENOMIC DNA]</scope>
    <source>
        <strain evidence="8">wild type</strain>
    </source>
</reference>
<evidence type="ECO:0000313" key="9">
    <source>
        <dbReference type="Proteomes" id="UP000008144"/>
    </source>
</evidence>
<dbReference type="OMA" id="CETASVC"/>
<organism evidence="8 9">
    <name type="scientific">Ciona intestinalis</name>
    <name type="common">Transparent sea squirt</name>
    <name type="synonym">Ascidia intestinalis</name>
    <dbReference type="NCBI Taxonomy" id="7719"/>
    <lineage>
        <taxon>Eukaryota</taxon>
        <taxon>Metazoa</taxon>
        <taxon>Chordata</taxon>
        <taxon>Tunicata</taxon>
        <taxon>Ascidiacea</taxon>
        <taxon>Phlebobranchia</taxon>
        <taxon>Cionidae</taxon>
        <taxon>Ciona</taxon>
    </lineage>
</organism>
<evidence type="ECO:0000256" key="2">
    <source>
        <dbReference type="ARBA" id="ARBA00022676"/>
    </source>
</evidence>
<evidence type="ECO:0000259" key="7">
    <source>
        <dbReference type="PROSITE" id="PS51659"/>
    </source>
</evidence>
<keyword evidence="3 5" id="KW-0808">Transferase</keyword>
<dbReference type="PROSITE" id="PS50002">
    <property type="entry name" value="SH3"/>
    <property type="match status" value="1"/>
</dbReference>
<dbReference type="GeneTree" id="ENSGT00530000063737"/>
<dbReference type="InterPro" id="IPR036028">
    <property type="entry name" value="SH3-like_dom_sf"/>
</dbReference>
<dbReference type="Gene3D" id="2.30.30.40">
    <property type="entry name" value="SH3 Domains"/>
    <property type="match status" value="1"/>
</dbReference>
<protein>
    <recommendedName>
        <fullName evidence="10">GT23 domain-containing protein</fullName>
    </recommendedName>
</protein>
<reference evidence="8" key="3">
    <citation type="submission" date="2025-08" db="UniProtKB">
        <authorList>
            <consortium name="Ensembl"/>
        </authorList>
    </citation>
    <scope>IDENTIFICATION</scope>
</reference>
<dbReference type="PANTHER" id="PTHR13132:SF29">
    <property type="entry name" value="ALPHA-(1,6)-FUCOSYLTRANSFERASE"/>
    <property type="match status" value="1"/>
</dbReference>